<dbReference type="OrthoDB" id="5074076at2759"/>
<reference evidence="1 2" key="1">
    <citation type="submission" date="2015-09" db="EMBL/GenBank/DDBJ databases">
        <title>Draft genome of a European isolate of the apple canker pathogen Neonectria ditissima.</title>
        <authorList>
            <person name="Gomez-Cortecero A."/>
            <person name="Harrison R.J."/>
            <person name="Armitage A.D."/>
        </authorList>
    </citation>
    <scope>NUCLEOTIDE SEQUENCE [LARGE SCALE GENOMIC DNA]</scope>
    <source>
        <strain evidence="1 2">R09/05</strain>
    </source>
</reference>
<dbReference type="EMBL" id="LKCW01000008">
    <property type="protein sequence ID" value="KPM45352.1"/>
    <property type="molecule type" value="Genomic_DNA"/>
</dbReference>
<dbReference type="Proteomes" id="UP000050424">
    <property type="component" value="Unassembled WGS sequence"/>
</dbReference>
<keyword evidence="2" id="KW-1185">Reference proteome</keyword>
<protein>
    <submittedName>
        <fullName evidence="1">Uncharacterized protein</fullName>
    </submittedName>
</protein>
<accession>A0A0P7BUR8</accession>
<name>A0A0P7BUR8_9HYPO</name>
<proteinExistence type="predicted"/>
<dbReference type="AlphaFoldDB" id="A0A0P7BUR8"/>
<organism evidence="1 2">
    <name type="scientific">Neonectria ditissima</name>
    <dbReference type="NCBI Taxonomy" id="78410"/>
    <lineage>
        <taxon>Eukaryota</taxon>
        <taxon>Fungi</taxon>
        <taxon>Dikarya</taxon>
        <taxon>Ascomycota</taxon>
        <taxon>Pezizomycotina</taxon>
        <taxon>Sordariomycetes</taxon>
        <taxon>Hypocreomycetidae</taxon>
        <taxon>Hypocreales</taxon>
        <taxon>Nectriaceae</taxon>
        <taxon>Neonectria</taxon>
    </lineage>
</organism>
<evidence type="ECO:0000313" key="1">
    <source>
        <dbReference type="EMBL" id="KPM45352.1"/>
    </source>
</evidence>
<gene>
    <name evidence="1" type="ORF">AK830_g1206</name>
</gene>
<evidence type="ECO:0000313" key="2">
    <source>
        <dbReference type="Proteomes" id="UP000050424"/>
    </source>
</evidence>
<comment type="caution">
    <text evidence="1">The sequence shown here is derived from an EMBL/GenBank/DDBJ whole genome shotgun (WGS) entry which is preliminary data.</text>
</comment>
<sequence length="352" mass="41175">MQIYYKSYFSALSHTTLFPHNTPMHTTRCDTSNSPNPSTIIDSASKQNTNMGRPVKLSDLHRWMDESLSHTTGYKVLRLLAPNANDNWKLDHSHFGSGPFRKKEEVDEQSLPFWRFNTHLEGDSWRQYHSLRPGTSVQEPFRTFDTMNAMVQHVLALRVCVGILEARTENLVEKYWRCPARPIEAAFQAYWGLIRKDFGPKYRKFLETRNTALLIEECRSDDLLDWRHALWIRMFVLLTFGPKLEELESPRIADGTFRTDHIILDGKTELEEATVAPELSAAFLMKSLFRVSAVWVWTLKVAWTDAHHFVVSSQQRRFMNPRLPQDDPRRFESRKQYGPDEVQRLLENFTIV</sequence>